<keyword evidence="1" id="KW-0472">Membrane</keyword>
<evidence type="ECO:0000313" key="2">
    <source>
        <dbReference type="EMBL" id="WEG09281.1"/>
    </source>
</evidence>
<evidence type="ECO:0000256" key="1">
    <source>
        <dbReference type="SAM" id="Phobius"/>
    </source>
</evidence>
<name>A0ABY8BYJ3_9MICO</name>
<proteinExistence type="predicted"/>
<protein>
    <submittedName>
        <fullName evidence="2">DUF2291 family protein</fullName>
    </submittedName>
</protein>
<dbReference type="SUPFAM" id="SSF141318">
    <property type="entry name" value="TM0957-like"/>
    <property type="match status" value="1"/>
</dbReference>
<dbReference type="InterPro" id="IPR014582">
    <property type="entry name" value="UCP033535_lipo"/>
</dbReference>
<dbReference type="RefSeq" id="WP_275278605.1">
    <property type="nucleotide sequence ID" value="NZ_CP119108.1"/>
</dbReference>
<keyword evidence="3" id="KW-1185">Reference proteome</keyword>
<keyword evidence="1" id="KW-1133">Transmembrane helix</keyword>
<sequence>MSAVTTSVAVKPRGMRPIVKRLIWIGLIVILVVAMALSTRVVSKDSAAAQGTQKFNAAEYGAAQFPKIQSYIADHAVDAATLATAVEKDQSAAAKQYGKSVDGATYIIPVTFTGVVGEVPASGYTPVTVEGLPKDINVGLQLGPAINGTDLRDVTGKVTLNDFENQIEFQNAGAAINDVLKKNLAAMNATELKGKTVSVQGAFTLVNPQQWNVTPSKITVEQ</sequence>
<reference evidence="2 3" key="1">
    <citation type="submission" date="2023-03" db="EMBL/GenBank/DDBJ databases">
        <title>Genome sequence of Microbacterium sp. KACC 23027.</title>
        <authorList>
            <person name="Kim S."/>
            <person name="Heo J."/>
            <person name="Kwon S.-W."/>
        </authorList>
    </citation>
    <scope>NUCLEOTIDE SEQUENCE [LARGE SCALE GENOMIC DNA]</scope>
    <source>
        <strain evidence="2 3">KACC 23027</strain>
    </source>
</reference>
<evidence type="ECO:0000313" key="3">
    <source>
        <dbReference type="Proteomes" id="UP001214553"/>
    </source>
</evidence>
<keyword evidence="1" id="KW-0812">Transmembrane</keyword>
<organism evidence="2 3">
    <name type="scientific">Microbacterium horticulturae</name>
    <dbReference type="NCBI Taxonomy" id="3028316"/>
    <lineage>
        <taxon>Bacteria</taxon>
        <taxon>Bacillati</taxon>
        <taxon>Actinomycetota</taxon>
        <taxon>Actinomycetes</taxon>
        <taxon>Micrococcales</taxon>
        <taxon>Microbacteriaceae</taxon>
        <taxon>Microbacterium</taxon>
    </lineage>
</organism>
<feature type="transmembrane region" description="Helical" evidence="1">
    <location>
        <begin position="21"/>
        <end position="42"/>
    </location>
</feature>
<gene>
    <name evidence="2" type="ORF">PU630_01590</name>
</gene>
<dbReference type="PIRSF" id="PIRSF033535">
    <property type="entry name" value="UCP033535_plp"/>
    <property type="match status" value="1"/>
</dbReference>
<dbReference type="InterPro" id="IPR036215">
    <property type="entry name" value="TM0957-like_sf"/>
</dbReference>
<accession>A0ABY8BYJ3</accession>
<dbReference type="Proteomes" id="UP001214553">
    <property type="component" value="Chromosome"/>
</dbReference>
<dbReference type="Pfam" id="PF10054">
    <property type="entry name" value="DUF2291"/>
    <property type="match status" value="1"/>
</dbReference>
<dbReference type="EMBL" id="CP119108">
    <property type="protein sequence ID" value="WEG09281.1"/>
    <property type="molecule type" value="Genomic_DNA"/>
</dbReference>